<reference evidence="2" key="1">
    <citation type="submission" date="2023-07" db="EMBL/GenBank/DDBJ databases">
        <title>Comparative genomics of wheat-associated soil bacteria to identify genetic determinants of phenazine resistance.</title>
        <authorList>
            <person name="Mouncey N."/>
        </authorList>
    </citation>
    <scope>NUCLEOTIDE SEQUENCE</scope>
    <source>
        <strain evidence="2">V4I22</strain>
    </source>
</reference>
<feature type="region of interest" description="Disordered" evidence="1">
    <location>
        <begin position="1"/>
        <end position="65"/>
    </location>
</feature>
<dbReference type="AlphaFoldDB" id="A0AAW8FJA5"/>
<accession>A0AAW8FJA5</accession>
<evidence type="ECO:0000313" key="3">
    <source>
        <dbReference type="Proteomes" id="UP001234216"/>
    </source>
</evidence>
<dbReference type="Proteomes" id="UP001234216">
    <property type="component" value="Unassembled WGS sequence"/>
</dbReference>
<evidence type="ECO:0000313" key="2">
    <source>
        <dbReference type="EMBL" id="MDQ0909215.1"/>
    </source>
</evidence>
<name>A0AAW8FJA5_9ACTN</name>
<sequence length="65" mass="6694">MALDGGVGVWPALPQDSVPPHCAEAPANGFVEPTGSGGDDTDPVERNDTSRNNTRHPDTGQLGDP</sequence>
<proteinExistence type="predicted"/>
<dbReference type="EMBL" id="JAUSZV010000005">
    <property type="protein sequence ID" value="MDQ0909215.1"/>
    <property type="molecule type" value="Genomic_DNA"/>
</dbReference>
<organism evidence="2 3">
    <name type="scientific">Streptomyces canus</name>
    <dbReference type="NCBI Taxonomy" id="58343"/>
    <lineage>
        <taxon>Bacteria</taxon>
        <taxon>Bacillati</taxon>
        <taxon>Actinomycetota</taxon>
        <taxon>Actinomycetes</taxon>
        <taxon>Kitasatosporales</taxon>
        <taxon>Streptomycetaceae</taxon>
        <taxon>Streptomyces</taxon>
        <taxon>Streptomyces aurantiacus group</taxon>
    </lineage>
</organism>
<evidence type="ECO:0000256" key="1">
    <source>
        <dbReference type="SAM" id="MobiDB-lite"/>
    </source>
</evidence>
<protein>
    <submittedName>
        <fullName evidence="2">Uncharacterized protein</fullName>
    </submittedName>
</protein>
<gene>
    <name evidence="2" type="ORF">QFZ22_005200</name>
</gene>
<comment type="caution">
    <text evidence="2">The sequence shown here is derived from an EMBL/GenBank/DDBJ whole genome shotgun (WGS) entry which is preliminary data.</text>
</comment>